<evidence type="ECO:0000256" key="2">
    <source>
        <dbReference type="ARBA" id="ARBA00023002"/>
    </source>
</evidence>
<organism evidence="5 6">
    <name type="scientific">Berryella intestinalis</name>
    <dbReference type="NCBI Taxonomy" id="1531429"/>
    <lineage>
        <taxon>Bacteria</taxon>
        <taxon>Bacillati</taxon>
        <taxon>Actinomycetota</taxon>
        <taxon>Coriobacteriia</taxon>
        <taxon>Eggerthellales</taxon>
        <taxon>Eggerthellaceae</taxon>
        <taxon>Berryella</taxon>
    </lineage>
</organism>
<sequence>MVACDLIVAGGGPAGVSAAVYAASRGLDVILVEARAIGGVIGKVSLVTHYAAVPDGLSGQRFAQLMSDQLASAGVRVVVDPAVRFDLDGDEKLVACASGEEYRAPFVVLALGTTPRFLGVPGERTYRSMSAVADGPAFAGRTVYVIGGADGAVKEALHLSRIAAKVRLVCVEERLACIAQFRELVEEAGNIEVVPATRLAGIEGDGSSVRRLRFESVASGEVRTVEDEGCGVFVYAGGTPNTDLVSGQVELCGGRIAVNEGMETSLPGVYAAGDVRDKQVFQVATAVADGCIAGVRASAAFLARS</sequence>
<dbReference type="InterPro" id="IPR023753">
    <property type="entry name" value="FAD/NAD-binding_dom"/>
</dbReference>
<gene>
    <name evidence="5" type="ORF">JI75_05185</name>
</gene>
<evidence type="ECO:0000256" key="3">
    <source>
        <dbReference type="ARBA" id="ARBA00048132"/>
    </source>
</evidence>
<protein>
    <submittedName>
        <fullName evidence="5">Thioredoxin reductase</fullName>
    </submittedName>
</protein>
<name>A0A0A8B485_9ACTN</name>
<evidence type="ECO:0000313" key="6">
    <source>
        <dbReference type="Proteomes" id="UP000031121"/>
    </source>
</evidence>
<reference evidence="5 6" key="2">
    <citation type="journal article" date="2015" name="Genome Announc.">
        <title>Complete Genome Sequence of Coriobacteriaceae Strain 68-1-3, a Novel Mucus-Degrading Isolate from the Swine Intestinal Tract.</title>
        <authorList>
            <person name="Looft T."/>
            <person name="Bayles D.O."/>
            <person name="Alt D.P."/>
            <person name="Stanton T.B."/>
        </authorList>
    </citation>
    <scope>NUCLEOTIDE SEQUENCE [LARGE SCALE GENOMIC DNA]</scope>
    <source>
        <strain evidence="5 6">68-1-3</strain>
    </source>
</reference>
<keyword evidence="2" id="KW-0560">Oxidoreductase</keyword>
<dbReference type="HOGENOM" id="CLU_031864_5_3_11"/>
<proteinExistence type="predicted"/>
<dbReference type="EMBL" id="CP009302">
    <property type="protein sequence ID" value="AJC12149.1"/>
    <property type="molecule type" value="Genomic_DNA"/>
</dbReference>
<feature type="domain" description="FAD/NAD(P)-binding" evidence="4">
    <location>
        <begin position="5"/>
        <end position="290"/>
    </location>
</feature>
<dbReference type="KEGG" id="cbac:JI75_05185"/>
<dbReference type="STRING" id="1531429.JI75_05185"/>
<evidence type="ECO:0000256" key="1">
    <source>
        <dbReference type="ARBA" id="ARBA00022630"/>
    </source>
</evidence>
<evidence type="ECO:0000259" key="4">
    <source>
        <dbReference type="Pfam" id="PF07992"/>
    </source>
</evidence>
<dbReference type="RefSeq" id="WP_039689251.1">
    <property type="nucleotide sequence ID" value="NZ_CP009302.1"/>
</dbReference>
<accession>A0A0A8B485</accession>
<dbReference type="InterPro" id="IPR036188">
    <property type="entry name" value="FAD/NAD-bd_sf"/>
</dbReference>
<dbReference type="PRINTS" id="PR00469">
    <property type="entry name" value="PNDRDTASEII"/>
</dbReference>
<dbReference type="PANTHER" id="PTHR48105">
    <property type="entry name" value="THIOREDOXIN REDUCTASE 1-RELATED-RELATED"/>
    <property type="match status" value="1"/>
</dbReference>
<keyword evidence="6" id="KW-1185">Reference proteome</keyword>
<dbReference type="OrthoDB" id="109585at2"/>
<dbReference type="InterPro" id="IPR050097">
    <property type="entry name" value="Ferredoxin-NADP_redctase_2"/>
</dbReference>
<evidence type="ECO:0000313" key="5">
    <source>
        <dbReference type="EMBL" id="AJC12149.1"/>
    </source>
</evidence>
<dbReference type="Pfam" id="PF07992">
    <property type="entry name" value="Pyr_redox_2"/>
    <property type="match status" value="1"/>
</dbReference>
<dbReference type="PRINTS" id="PR00368">
    <property type="entry name" value="FADPNR"/>
</dbReference>
<dbReference type="AlphaFoldDB" id="A0A0A8B485"/>
<reference evidence="6" key="1">
    <citation type="submission" date="2014-08" db="EMBL/GenBank/DDBJ databases">
        <title>Coriobacteriaceae sp. complete genome.</title>
        <authorList>
            <person name="Looft T."/>
            <person name="Bayles D.O."/>
            <person name="Stanton T.B."/>
        </authorList>
    </citation>
    <scope>NUCLEOTIDE SEQUENCE [LARGE SCALE GENOMIC DNA]</scope>
    <source>
        <strain evidence="6">68-1-3</strain>
    </source>
</reference>
<comment type="catalytic activity">
    <reaction evidence="3">
        <text>[thioredoxin]-dithiol + NADP(+) = [thioredoxin]-disulfide + NADPH + H(+)</text>
        <dbReference type="Rhea" id="RHEA:20345"/>
        <dbReference type="Rhea" id="RHEA-COMP:10698"/>
        <dbReference type="Rhea" id="RHEA-COMP:10700"/>
        <dbReference type="ChEBI" id="CHEBI:15378"/>
        <dbReference type="ChEBI" id="CHEBI:29950"/>
        <dbReference type="ChEBI" id="CHEBI:50058"/>
        <dbReference type="ChEBI" id="CHEBI:57783"/>
        <dbReference type="ChEBI" id="CHEBI:58349"/>
        <dbReference type="EC" id="1.8.1.9"/>
    </reaction>
</comment>
<dbReference type="SUPFAM" id="SSF51905">
    <property type="entry name" value="FAD/NAD(P)-binding domain"/>
    <property type="match status" value="1"/>
</dbReference>
<dbReference type="Gene3D" id="3.50.50.60">
    <property type="entry name" value="FAD/NAD(P)-binding domain"/>
    <property type="match status" value="2"/>
</dbReference>
<dbReference type="GO" id="GO:0004791">
    <property type="term" value="F:thioredoxin-disulfide reductase (NADPH) activity"/>
    <property type="evidence" value="ECO:0007669"/>
    <property type="project" value="UniProtKB-EC"/>
</dbReference>
<dbReference type="Proteomes" id="UP000031121">
    <property type="component" value="Chromosome"/>
</dbReference>
<keyword evidence="1" id="KW-0285">Flavoprotein</keyword>